<evidence type="ECO:0000313" key="4">
    <source>
        <dbReference type="Proteomes" id="UP000266841"/>
    </source>
</evidence>
<reference evidence="3 4" key="1">
    <citation type="journal article" date="2012" name="Genome Biol.">
        <title>Genome and low-iron response of an oceanic diatom adapted to chronic iron limitation.</title>
        <authorList>
            <person name="Lommer M."/>
            <person name="Specht M."/>
            <person name="Roy A.S."/>
            <person name="Kraemer L."/>
            <person name="Andreson R."/>
            <person name="Gutowska M.A."/>
            <person name="Wolf J."/>
            <person name="Bergner S.V."/>
            <person name="Schilhabel M.B."/>
            <person name="Klostermeier U.C."/>
            <person name="Beiko R.G."/>
            <person name="Rosenstiel P."/>
            <person name="Hippler M."/>
            <person name="Laroche J."/>
        </authorList>
    </citation>
    <scope>NUCLEOTIDE SEQUENCE [LARGE SCALE GENOMIC DNA]</scope>
    <source>
        <strain evidence="3 4">CCMP1005</strain>
    </source>
</reference>
<organism evidence="3 4">
    <name type="scientific">Thalassiosira oceanica</name>
    <name type="common">Marine diatom</name>
    <dbReference type="NCBI Taxonomy" id="159749"/>
    <lineage>
        <taxon>Eukaryota</taxon>
        <taxon>Sar</taxon>
        <taxon>Stramenopiles</taxon>
        <taxon>Ochrophyta</taxon>
        <taxon>Bacillariophyta</taxon>
        <taxon>Coscinodiscophyceae</taxon>
        <taxon>Thalassiosirophycidae</taxon>
        <taxon>Thalassiosirales</taxon>
        <taxon>Thalassiosiraceae</taxon>
        <taxon>Thalassiosira</taxon>
    </lineage>
</organism>
<feature type="compositionally biased region" description="Basic and acidic residues" evidence="1">
    <location>
        <begin position="57"/>
        <end position="75"/>
    </location>
</feature>
<feature type="chain" id="PRO_5003840541" description="Secreted protein" evidence="2">
    <location>
        <begin position="28"/>
        <end position="108"/>
    </location>
</feature>
<protein>
    <recommendedName>
        <fullName evidence="5">Secreted protein</fullName>
    </recommendedName>
</protein>
<keyword evidence="2" id="KW-0732">Signal</keyword>
<feature type="signal peptide" evidence="2">
    <location>
        <begin position="1"/>
        <end position="27"/>
    </location>
</feature>
<evidence type="ECO:0000313" key="3">
    <source>
        <dbReference type="EMBL" id="EJK55369.1"/>
    </source>
</evidence>
<dbReference type="EMBL" id="AGNL01034190">
    <property type="protein sequence ID" value="EJK55369.1"/>
    <property type="molecule type" value="Genomic_DNA"/>
</dbReference>
<dbReference type="AlphaFoldDB" id="K0RSN4"/>
<accession>K0RSN4</accession>
<evidence type="ECO:0000256" key="2">
    <source>
        <dbReference type="SAM" id="SignalP"/>
    </source>
</evidence>
<comment type="caution">
    <text evidence="3">The sequence shown here is derived from an EMBL/GenBank/DDBJ whole genome shotgun (WGS) entry which is preliminary data.</text>
</comment>
<sequence>MVTGPDRSRRHMAVSAMSLCLLRAAGGLRRPSESRALPTFLSTVYLMMCCGLTSPTDLREGDLPDATSPERSEHHGPKRWNRKIGAVYPASAKTDSFNIVLPSQQFWP</sequence>
<evidence type="ECO:0000256" key="1">
    <source>
        <dbReference type="SAM" id="MobiDB-lite"/>
    </source>
</evidence>
<feature type="region of interest" description="Disordered" evidence="1">
    <location>
        <begin position="56"/>
        <end position="80"/>
    </location>
</feature>
<proteinExistence type="predicted"/>
<keyword evidence="4" id="KW-1185">Reference proteome</keyword>
<dbReference type="Proteomes" id="UP000266841">
    <property type="component" value="Unassembled WGS sequence"/>
</dbReference>
<name>K0RSN4_THAOC</name>
<gene>
    <name evidence="3" type="ORF">THAOC_24904</name>
</gene>
<evidence type="ECO:0008006" key="5">
    <source>
        <dbReference type="Google" id="ProtNLM"/>
    </source>
</evidence>